<dbReference type="GO" id="GO:0047134">
    <property type="term" value="F:protein-disulfide reductase [NAD(P)H] activity"/>
    <property type="evidence" value="ECO:0007669"/>
    <property type="project" value="InterPro"/>
</dbReference>
<dbReference type="Pfam" id="PF06110">
    <property type="entry name" value="TXD17-like_Trx"/>
    <property type="match status" value="1"/>
</dbReference>
<dbReference type="OrthoDB" id="78947at2759"/>
<comment type="similarity">
    <text evidence="1">Belongs to the thioredoxin family.</text>
</comment>
<dbReference type="Gene3D" id="3.40.30.10">
    <property type="entry name" value="Glutaredoxin"/>
    <property type="match status" value="1"/>
</dbReference>
<evidence type="ECO:0000256" key="1">
    <source>
        <dbReference type="ARBA" id="ARBA00008987"/>
    </source>
</evidence>
<dbReference type="SUPFAM" id="SSF52833">
    <property type="entry name" value="Thioredoxin-like"/>
    <property type="match status" value="1"/>
</dbReference>
<evidence type="ECO:0000313" key="3">
    <source>
        <dbReference type="EMBL" id="KAE9992677.1"/>
    </source>
</evidence>
<dbReference type="Proteomes" id="UP000490939">
    <property type="component" value="Unassembled WGS sequence"/>
</dbReference>
<accession>A0A8H3VSB4</accession>
<evidence type="ECO:0000313" key="4">
    <source>
        <dbReference type="Proteomes" id="UP000490939"/>
    </source>
</evidence>
<dbReference type="InterPro" id="IPR045108">
    <property type="entry name" value="TXNDC17-like"/>
</dbReference>
<dbReference type="GO" id="GO:0005829">
    <property type="term" value="C:cytosol"/>
    <property type="evidence" value="ECO:0007669"/>
    <property type="project" value="TreeGrafter"/>
</dbReference>
<dbReference type="PANTHER" id="PTHR12452:SF0">
    <property type="entry name" value="THIOREDOXIN DOMAIN-CONTAINING PROTEIN 17"/>
    <property type="match status" value="1"/>
</dbReference>
<comment type="caution">
    <text evidence="3">The sequence shown here is derived from an EMBL/GenBank/DDBJ whole genome shotgun (WGS) entry which is preliminary data.</text>
</comment>
<keyword evidence="4" id="KW-1185">Reference proteome</keyword>
<name>A0A8H3VSB4_VENIN</name>
<dbReference type="AlphaFoldDB" id="A0A8H3VSB4"/>
<proteinExistence type="inferred from homology"/>
<dbReference type="EMBL" id="WNWR01000050">
    <property type="protein sequence ID" value="KAE9992677.1"/>
    <property type="molecule type" value="Genomic_DNA"/>
</dbReference>
<gene>
    <name evidence="3" type="ORF">EG327_008107</name>
</gene>
<feature type="domain" description="Thioredoxin" evidence="2">
    <location>
        <begin position="15"/>
        <end position="106"/>
    </location>
</feature>
<dbReference type="PANTHER" id="PTHR12452">
    <property type="entry name" value="42-9-9 PROTEIN-RELATED"/>
    <property type="match status" value="1"/>
</dbReference>
<dbReference type="InterPro" id="IPR036249">
    <property type="entry name" value="Thioredoxin-like_sf"/>
</dbReference>
<organism evidence="3 4">
    <name type="scientific">Venturia inaequalis</name>
    <name type="common">Apple scab fungus</name>
    <dbReference type="NCBI Taxonomy" id="5025"/>
    <lineage>
        <taxon>Eukaryota</taxon>
        <taxon>Fungi</taxon>
        <taxon>Dikarya</taxon>
        <taxon>Ascomycota</taxon>
        <taxon>Pezizomycotina</taxon>
        <taxon>Dothideomycetes</taxon>
        <taxon>Pleosporomycetidae</taxon>
        <taxon>Venturiales</taxon>
        <taxon>Venturiaceae</taxon>
        <taxon>Venturia</taxon>
    </lineage>
</organism>
<reference evidence="3 4" key="1">
    <citation type="submission" date="2019-07" db="EMBL/GenBank/DDBJ databases">
        <title>Venturia inaequalis Genome Resource.</title>
        <authorList>
            <person name="Lichtner F.J."/>
        </authorList>
    </citation>
    <scope>NUCLEOTIDE SEQUENCE [LARGE SCALE GENOMIC DNA]</scope>
    <source>
        <strain evidence="3 4">DMI_063113</strain>
    </source>
</reference>
<evidence type="ECO:0000259" key="2">
    <source>
        <dbReference type="Pfam" id="PF06110"/>
    </source>
</evidence>
<sequence length="155" mass="17073">MSKHQPLSTDPATQQIAFLESAPHPKFLVVYASPREADGLSWCGDCRRAGPLIEKAFAEKMGQEGSVSVRVVMAGSESEWRTPTNPYRKSPFLLTALPTIIKVTEHADEGNCCVDGQCGIDEEAEETVWTRLVEGDCCDEGKLEGFLRTVGEDRR</sequence>
<protein>
    <recommendedName>
        <fullName evidence="2">Thioredoxin domain-containing protein</fullName>
    </recommendedName>
</protein>
<dbReference type="InterPro" id="IPR010357">
    <property type="entry name" value="TXNDC17_dom"/>
</dbReference>